<dbReference type="InParanoid" id="A0A024GUB2"/>
<accession>A0A024GUB2</accession>
<protein>
    <submittedName>
        <fullName evidence="1">Uncharacterized protein</fullName>
    </submittedName>
</protein>
<organism evidence="1 2">
    <name type="scientific">Albugo candida</name>
    <dbReference type="NCBI Taxonomy" id="65357"/>
    <lineage>
        <taxon>Eukaryota</taxon>
        <taxon>Sar</taxon>
        <taxon>Stramenopiles</taxon>
        <taxon>Oomycota</taxon>
        <taxon>Peronosporomycetes</taxon>
        <taxon>Albuginales</taxon>
        <taxon>Albuginaceae</taxon>
        <taxon>Albugo</taxon>
    </lineage>
</organism>
<keyword evidence="2" id="KW-1185">Reference proteome</keyword>
<proteinExistence type="predicted"/>
<name>A0A024GUB2_9STRA</name>
<evidence type="ECO:0000313" key="2">
    <source>
        <dbReference type="Proteomes" id="UP000053237"/>
    </source>
</evidence>
<dbReference type="AlphaFoldDB" id="A0A024GUB2"/>
<dbReference type="EMBL" id="CAIX01000417">
    <property type="protein sequence ID" value="CCI50197.1"/>
    <property type="molecule type" value="Genomic_DNA"/>
</dbReference>
<dbReference type="Proteomes" id="UP000053237">
    <property type="component" value="Unassembled WGS sequence"/>
</dbReference>
<comment type="caution">
    <text evidence="1">The sequence shown here is derived from an EMBL/GenBank/DDBJ whole genome shotgun (WGS) entry which is preliminary data.</text>
</comment>
<sequence length="100" mass="11389">MALACPYLFPNQMAGRLSSSYDSRTILRCYTLCMPSENSKNLAFLQRVYNKVQDHSGGDAAFVPLRCASYQHVTTLIQRKEYHDDDALQTMLRCSKPHAK</sequence>
<evidence type="ECO:0000313" key="1">
    <source>
        <dbReference type="EMBL" id="CCI50197.1"/>
    </source>
</evidence>
<gene>
    <name evidence="1" type="ORF">BN9_117670</name>
</gene>
<reference evidence="1 2" key="1">
    <citation type="submission" date="2012-05" db="EMBL/GenBank/DDBJ databases">
        <title>Recombination and specialization in a pathogen metapopulation.</title>
        <authorList>
            <person name="Gardiner A."/>
            <person name="Kemen E."/>
            <person name="Schultz-Larsen T."/>
            <person name="MacLean D."/>
            <person name="Van Oosterhout C."/>
            <person name="Jones J.D.G."/>
        </authorList>
    </citation>
    <scope>NUCLEOTIDE SEQUENCE [LARGE SCALE GENOMIC DNA]</scope>
    <source>
        <strain evidence="1 2">Ac Nc2</strain>
    </source>
</reference>